<organism evidence="3 4">
    <name type="scientific">Stutzerimonas stutzeri KOS6</name>
    <dbReference type="NCBI Taxonomy" id="1218352"/>
    <lineage>
        <taxon>Bacteria</taxon>
        <taxon>Pseudomonadati</taxon>
        <taxon>Pseudomonadota</taxon>
        <taxon>Gammaproteobacteria</taxon>
        <taxon>Pseudomonadales</taxon>
        <taxon>Pseudomonadaceae</taxon>
        <taxon>Stutzerimonas</taxon>
    </lineage>
</organism>
<gene>
    <name evidence="3" type="ORF">B597_016055</name>
</gene>
<reference evidence="3 4" key="1">
    <citation type="journal article" date="2013" name="Genome Announc.">
        <title>Draft Genome of the Nitrogen-Fixing Bacterium Pseudomonas stutzeri Strain KOS6 Isolated from Industrial Hydrocarbon Sludge.</title>
        <authorList>
            <person name="Grigoryeva T.V."/>
            <person name="Laikov A.V."/>
            <person name="Naumova R.P."/>
            <person name="Manolov A.I."/>
            <person name="Larin A.K."/>
            <person name="Karpova I.Y."/>
            <person name="Semashko T.A."/>
            <person name="Alexeev D.G."/>
            <person name="Kostryukova E.S."/>
            <person name="Muller R."/>
            <person name="Govorun V.M."/>
        </authorList>
    </citation>
    <scope>NUCLEOTIDE SEQUENCE [LARGE SCALE GENOMIC DNA]</scope>
    <source>
        <strain evidence="3 4">KOS6</strain>
    </source>
</reference>
<dbReference type="HOGENOM" id="CLU_1764660_0_0_6"/>
<keyword evidence="1" id="KW-1133">Transmembrane helix</keyword>
<accession>A0A061JNN5</accession>
<dbReference type="InterPro" id="IPR008457">
    <property type="entry name" value="Cu-R_CopD_dom"/>
</dbReference>
<feature type="domain" description="Copper resistance protein D" evidence="2">
    <location>
        <begin position="42"/>
        <end position="131"/>
    </location>
</feature>
<dbReference type="EMBL" id="AMCZ02000023">
    <property type="protein sequence ID" value="EWC40243.1"/>
    <property type="molecule type" value="Genomic_DNA"/>
</dbReference>
<name>A0A061JNN5_STUST</name>
<feature type="transmembrane region" description="Helical" evidence="1">
    <location>
        <begin position="49"/>
        <end position="68"/>
    </location>
</feature>
<keyword evidence="1" id="KW-0472">Membrane</keyword>
<keyword evidence="1" id="KW-0812">Transmembrane</keyword>
<dbReference type="Proteomes" id="UP000026923">
    <property type="component" value="Unassembled WGS sequence"/>
</dbReference>
<sequence length="145" mass="15886">MRHLLFLHLLGASVWVGGHLVLLSGVLPGALRQRDPQPVRHFEQLYERIGIPALLVQIVSGFWLASLWLPHAQWFDSSAMARLVQAKLVLLVATALLGAHARLALIPRLDAQRLPQLGVHIVLITLTAVAFVWVGSGFRFGGLLG</sequence>
<evidence type="ECO:0000259" key="2">
    <source>
        <dbReference type="Pfam" id="PF05425"/>
    </source>
</evidence>
<evidence type="ECO:0000256" key="1">
    <source>
        <dbReference type="SAM" id="Phobius"/>
    </source>
</evidence>
<dbReference type="AlphaFoldDB" id="A0A061JNN5"/>
<dbReference type="GO" id="GO:0016020">
    <property type="term" value="C:membrane"/>
    <property type="evidence" value="ECO:0007669"/>
    <property type="project" value="InterPro"/>
</dbReference>
<evidence type="ECO:0000313" key="3">
    <source>
        <dbReference type="EMBL" id="EWC40243.1"/>
    </source>
</evidence>
<dbReference type="RefSeq" id="WP_003292342.1">
    <property type="nucleotide sequence ID" value="NZ_KK020677.1"/>
</dbReference>
<protein>
    <submittedName>
        <fullName evidence="3">Copper transporter</fullName>
    </submittedName>
</protein>
<feature type="transmembrane region" description="Helical" evidence="1">
    <location>
        <begin position="88"/>
        <end position="105"/>
    </location>
</feature>
<evidence type="ECO:0000313" key="4">
    <source>
        <dbReference type="Proteomes" id="UP000026923"/>
    </source>
</evidence>
<feature type="transmembrane region" description="Helical" evidence="1">
    <location>
        <begin position="117"/>
        <end position="136"/>
    </location>
</feature>
<dbReference type="Pfam" id="PF05425">
    <property type="entry name" value="CopD"/>
    <property type="match status" value="1"/>
</dbReference>
<dbReference type="eggNOG" id="ENOG5032SW8">
    <property type="taxonomic scope" value="Bacteria"/>
</dbReference>
<dbReference type="OrthoDB" id="1162754at2"/>
<feature type="transmembrane region" description="Helical" evidence="1">
    <location>
        <begin position="6"/>
        <end position="28"/>
    </location>
</feature>
<comment type="caution">
    <text evidence="3">The sequence shown here is derived from an EMBL/GenBank/DDBJ whole genome shotgun (WGS) entry which is preliminary data.</text>
</comment>
<proteinExistence type="predicted"/>